<reference evidence="2" key="3">
    <citation type="submission" date="2025-08" db="UniProtKB">
        <authorList>
            <consortium name="RefSeq"/>
        </authorList>
    </citation>
    <scope>IDENTIFICATION</scope>
    <source>
        <strain evidence="2">NI907</strain>
    </source>
</reference>
<dbReference type="RefSeq" id="XP_030984327.1">
    <property type="nucleotide sequence ID" value="XM_031122704.1"/>
</dbReference>
<gene>
    <name evidence="2" type="ORF">PgNI_02643</name>
</gene>
<name>A0A6P8BAW1_PYRGI</name>
<dbReference type="Proteomes" id="UP000515153">
    <property type="component" value="Unplaced"/>
</dbReference>
<evidence type="ECO:0000313" key="2">
    <source>
        <dbReference type="RefSeq" id="XP_030984327.1"/>
    </source>
</evidence>
<proteinExistence type="predicted"/>
<reference evidence="2" key="1">
    <citation type="journal article" date="2019" name="Mol. Biol. Evol.">
        <title>Blast fungal genomes show frequent chromosomal changes, gene gains and losses, and effector gene turnover.</title>
        <authorList>
            <person name="Gomez Luciano L.B."/>
            <person name="Jason Tsai I."/>
            <person name="Chuma I."/>
            <person name="Tosa Y."/>
            <person name="Chen Y.H."/>
            <person name="Li J.Y."/>
            <person name="Li M.Y."/>
            <person name="Jade Lu M.Y."/>
            <person name="Nakayashiki H."/>
            <person name="Li W.H."/>
        </authorList>
    </citation>
    <scope>NUCLEOTIDE SEQUENCE</scope>
    <source>
        <strain evidence="2">NI907</strain>
    </source>
</reference>
<dbReference type="AlphaFoldDB" id="A0A6P8BAW1"/>
<sequence length="214" mass="23508">MLTRVTITFIGEPLIWGRVVATVPIFANIAVEGVPVCARRFLNTNTNSSFSLYDSKRPNTKFGAPTFQLHPALNLGCRLCTLCGLNSLCSRKLPFHLAFTPHKRDNKPAITLSTPLVWESFRSLSIPSHYIDAIVSLPSHYQHLSLGKSSRSAFHPIFTLHTHGAAPQRSRKTLHTCFTTPSRSGVNRAPIELLGKEPEGAKVPVVGISTKVNT</sequence>
<dbReference type="GeneID" id="41957615"/>
<evidence type="ECO:0000313" key="1">
    <source>
        <dbReference type="Proteomes" id="UP000515153"/>
    </source>
</evidence>
<dbReference type="KEGG" id="pgri:PgNI_02643"/>
<organism evidence="1 2">
    <name type="scientific">Pyricularia grisea</name>
    <name type="common">Crabgrass-specific blast fungus</name>
    <name type="synonym">Magnaporthe grisea</name>
    <dbReference type="NCBI Taxonomy" id="148305"/>
    <lineage>
        <taxon>Eukaryota</taxon>
        <taxon>Fungi</taxon>
        <taxon>Dikarya</taxon>
        <taxon>Ascomycota</taxon>
        <taxon>Pezizomycotina</taxon>
        <taxon>Sordariomycetes</taxon>
        <taxon>Sordariomycetidae</taxon>
        <taxon>Magnaporthales</taxon>
        <taxon>Pyriculariaceae</taxon>
        <taxon>Pyricularia</taxon>
    </lineage>
</organism>
<protein>
    <submittedName>
        <fullName evidence="2">Uncharacterized protein</fullName>
    </submittedName>
</protein>
<keyword evidence="1" id="KW-1185">Reference proteome</keyword>
<accession>A0A6P8BAW1</accession>
<reference evidence="2" key="2">
    <citation type="submission" date="2019-10" db="EMBL/GenBank/DDBJ databases">
        <authorList>
            <consortium name="NCBI Genome Project"/>
        </authorList>
    </citation>
    <scope>NUCLEOTIDE SEQUENCE</scope>
    <source>
        <strain evidence="2">NI907</strain>
    </source>
</reference>